<dbReference type="SUPFAM" id="SSF48371">
    <property type="entry name" value="ARM repeat"/>
    <property type="match status" value="1"/>
</dbReference>
<evidence type="ECO:0000256" key="5">
    <source>
        <dbReference type="ARBA" id="ARBA00022927"/>
    </source>
</evidence>
<dbReference type="GO" id="GO:0005737">
    <property type="term" value="C:cytoplasm"/>
    <property type="evidence" value="ECO:0007669"/>
    <property type="project" value="UniProtKB-SubCell"/>
</dbReference>
<comment type="subcellular location">
    <subcellularLocation>
        <location evidence="1">Cytoplasm</location>
    </subcellularLocation>
</comment>
<dbReference type="InterPro" id="IPR040122">
    <property type="entry name" value="Importin_beta"/>
</dbReference>
<dbReference type="Proteomes" id="UP000018201">
    <property type="component" value="Unassembled WGS sequence"/>
</dbReference>
<reference evidence="7" key="2">
    <citation type="submission" date="2013-10" db="EMBL/GenBank/DDBJ databases">
        <authorList>
            <person name="Aslett M."/>
        </authorList>
    </citation>
    <scope>NUCLEOTIDE SEQUENCE [LARGE SCALE GENOMIC DNA]</scope>
    <source>
        <strain evidence="7">Houghton</strain>
    </source>
</reference>
<keyword evidence="8" id="KW-1185">Reference proteome</keyword>
<keyword evidence="6" id="KW-0732">Signal</keyword>
<evidence type="ECO:0000313" key="8">
    <source>
        <dbReference type="Proteomes" id="UP000018201"/>
    </source>
</evidence>
<sequence>MSRLLRGVVALLGAGLIYSPAVAETRHPKTLVLQGINDAYSDPSDPQVTPQEEALTPPFSKVGFSLLYPTLSPNEPILLPEDLAARDEARPASTFLRLPPRVTLSQVYKVHVVSDCLMGRCSFRPVNVYIQPTNWFVDPDKASLQSLATALKTHALRLLRMREKAARLHRNLLIRKPTSWLSRMKARLTAELGAVCFMQPAASQQRRGTETVRLLRVHKQAKLNSLFDSNQKDQVFTASGGTIPLDAQIIGLEEAVANEEEYRKASEQAPQNVFGLCRKPRSTMLRRLADKGFVLCTVVLKNGQHFVDRCKDLPVDDIHTMQAVDKLHRSLNDPSLPMLGYVPMSLPPETAETLSAVLRDLSRAVPPITFEEASVEACVAHISRELQEIEDLHVWELWRTAEMGKAITSEMVLRSMVKFAHFTVREIAPNTSPEYRLSLLKLTNKWSRTTELLRKFNEAVASCSDPTNYVRKYVQEVALVAGRILDIALDPEIQWELVRILMVVPFWLFAFGRYCGPADKNAAFELGYGLCPFHLLNFFVKDATAASMEQPGLQNWAKQSISKLVLEQLQSPDSAVRSAAEDLLSKSPLQQVLPALAAAASASEGETCSRQLAAVLVRRYAHSRLKDMKDGPEQKQQLIELVMQSLVAAFSTGGPFSVRKAAAEAIGELWQHLPSTATVSQTAPFGLITGWLDAQQVQGHSSEEECLLWLLVERLADIAEPEVYVQRTPQLVQRLNLTFQQLDVKKAAAGEEALETLFVRMCRWKAEGTQAKEAKKTATAAYCSLCPVVLQMVARQPSPELLAPLVSLAERGPQFFRDQHAALLGTVKTILANSSTVEAEETRRMALQLAAAAFLGAPKFSRKHMPLVDDLLMLLADAAAASPSDWEDLTTWEAQAREEETGEETLHSVALQLMADIASMLCSNCSSQDPGADGGSAEGGASSTGGLHVLAKLMNIFSLLVEQEDPRYSYTALELLALLLDDDSCRPLLGPYVEKLTLTCIAALKAADARLRWQGLKCLGSMVESEEKWTRQIQQQHGEQLLSLLSEKSAVDPSVRCRRQALLALASFLSGLAPEEGEEPSPETLAFVVPHLNGVLSKAVIAGCSSNDMQTQEFALALASALAKACGSAFVPHYPPFVVALRNLLGGDDPAGKQKVQQLLEDHSGRCLLQAAVEFAADLGTAVGKDVLRPDAPWLVDRLHSLLLACEAVPAASAVFSAIMVCLAVAAPACGPELLQQMQPLMDIVLKKAQLGIQMGIAQDVGAPAGSLNAGAELSEEGGVSQFRVQDKSGKQTIISINTAAVEERLAALRLLGALAAAVGAAAPVAWGKEWTAVALESCSSEFSIVRSAAFEALPGCLTALASSPEQQGQATTAALELVASFLSSSEGQLPLSTAAIAAEHMLPAVAQIVADQAKRQREGMLPEECKVPLAQRVLTREFERLATKEQQDDEWEDLSDDDQEEDTSSFYDAVMQCSGNFFKVAALCLYADAINYGDPAATLEYSKVLVPAALLAVSPQAEWSIDEEHMLAISASTYGLGVVAQRHPELFASQIQGTLEALERFPLVEDEQEIYDAHELLLQMVIQDHPLSSNPLVRQQMRRLVDILAGKPELVGERARRELLQAAKDKLC</sequence>
<dbReference type="EMBL" id="HG694022">
    <property type="protein sequence ID" value="CDI85590.1"/>
    <property type="molecule type" value="Genomic_DNA"/>
</dbReference>
<dbReference type="InterPro" id="IPR011989">
    <property type="entry name" value="ARM-like"/>
</dbReference>
<gene>
    <name evidence="7" type="ORF">EPH_0058910</name>
</gene>
<evidence type="ECO:0000256" key="6">
    <source>
        <dbReference type="SAM" id="SignalP"/>
    </source>
</evidence>
<reference evidence="7" key="1">
    <citation type="submission" date="2013-10" db="EMBL/GenBank/DDBJ databases">
        <title>Genomic analysis of the causative agents of coccidiosis in chickens.</title>
        <authorList>
            <person name="Reid A.J."/>
            <person name="Blake D."/>
            <person name="Billington K."/>
            <person name="Browne H."/>
            <person name="Dunn M."/>
            <person name="Hung S."/>
            <person name="Kawahara F."/>
            <person name="Miranda-Saavedra D."/>
            <person name="Mourier T."/>
            <person name="Nagra H."/>
            <person name="Otto T.D."/>
            <person name="Rawlings N."/>
            <person name="Sanchez A."/>
            <person name="Sanders M."/>
            <person name="Subramaniam C."/>
            <person name="Tay Y."/>
            <person name="Dear P."/>
            <person name="Doerig C."/>
            <person name="Gruber A."/>
            <person name="Parkinson J."/>
            <person name="Shirley M."/>
            <person name="Wan K.L."/>
            <person name="Berriman M."/>
            <person name="Tomley F."/>
            <person name="Pain A."/>
        </authorList>
    </citation>
    <scope>NUCLEOTIDE SEQUENCE [LARGE SCALE GENOMIC DNA]</scope>
    <source>
        <strain evidence="7">Houghton</strain>
    </source>
</reference>
<dbReference type="GO" id="GO:0006606">
    <property type="term" value="P:protein import into nucleus"/>
    <property type="evidence" value="ECO:0007669"/>
    <property type="project" value="InterPro"/>
</dbReference>
<feature type="signal peptide" evidence="6">
    <location>
        <begin position="1"/>
        <end position="23"/>
    </location>
</feature>
<keyword evidence="3" id="KW-0963">Cytoplasm</keyword>
<evidence type="ECO:0000256" key="3">
    <source>
        <dbReference type="ARBA" id="ARBA00022490"/>
    </source>
</evidence>
<keyword evidence="2" id="KW-0813">Transport</keyword>
<dbReference type="OrthoDB" id="543373at2759"/>
<evidence type="ECO:0000256" key="2">
    <source>
        <dbReference type="ARBA" id="ARBA00022448"/>
    </source>
</evidence>
<protein>
    <submittedName>
        <fullName evidence="7">Uncharacterized protein</fullName>
    </submittedName>
</protein>
<keyword evidence="5" id="KW-0653">Protein transport</keyword>
<evidence type="ECO:0000256" key="4">
    <source>
        <dbReference type="ARBA" id="ARBA00022737"/>
    </source>
</evidence>
<feature type="chain" id="PRO_5004671456" evidence="6">
    <location>
        <begin position="24"/>
        <end position="1629"/>
    </location>
</feature>
<accession>U6GZI3</accession>
<evidence type="ECO:0000256" key="1">
    <source>
        <dbReference type="ARBA" id="ARBA00004496"/>
    </source>
</evidence>
<name>U6GZI3_9EIME</name>
<organism evidence="7 8">
    <name type="scientific">Eimeria praecox</name>
    <dbReference type="NCBI Taxonomy" id="51316"/>
    <lineage>
        <taxon>Eukaryota</taxon>
        <taxon>Sar</taxon>
        <taxon>Alveolata</taxon>
        <taxon>Apicomplexa</taxon>
        <taxon>Conoidasida</taxon>
        <taxon>Coccidia</taxon>
        <taxon>Eucoccidiorida</taxon>
        <taxon>Eimeriorina</taxon>
        <taxon>Eimeriidae</taxon>
        <taxon>Eimeria</taxon>
    </lineage>
</organism>
<proteinExistence type="predicted"/>
<dbReference type="PANTHER" id="PTHR10527">
    <property type="entry name" value="IMPORTIN BETA"/>
    <property type="match status" value="1"/>
</dbReference>
<evidence type="ECO:0000313" key="7">
    <source>
        <dbReference type="EMBL" id="CDI85590.1"/>
    </source>
</evidence>
<dbReference type="Gene3D" id="1.25.10.10">
    <property type="entry name" value="Leucine-rich Repeat Variant"/>
    <property type="match status" value="1"/>
</dbReference>
<keyword evidence="4" id="KW-0677">Repeat</keyword>
<dbReference type="InterPro" id="IPR016024">
    <property type="entry name" value="ARM-type_fold"/>
</dbReference>
<dbReference type="VEuPathDB" id="ToxoDB:EPH_0058910"/>